<reference evidence="2" key="1">
    <citation type="journal article" date="2014" name="Front. Microbiol.">
        <title>High frequency of phylogenetically diverse reductive dehalogenase-homologous genes in deep subseafloor sedimentary metagenomes.</title>
        <authorList>
            <person name="Kawai M."/>
            <person name="Futagami T."/>
            <person name="Toyoda A."/>
            <person name="Takaki Y."/>
            <person name="Nishi S."/>
            <person name="Hori S."/>
            <person name="Arai W."/>
            <person name="Tsubouchi T."/>
            <person name="Morono Y."/>
            <person name="Uchiyama I."/>
            <person name="Ito T."/>
            <person name="Fujiyama A."/>
            <person name="Inagaki F."/>
            <person name="Takami H."/>
        </authorList>
    </citation>
    <scope>NUCLEOTIDE SEQUENCE</scope>
    <source>
        <strain evidence="2">Expedition CK06-06</strain>
    </source>
</reference>
<feature type="non-terminal residue" evidence="2">
    <location>
        <position position="268"/>
    </location>
</feature>
<accession>X0USK0</accession>
<gene>
    <name evidence="2" type="ORF">S01H1_38894</name>
</gene>
<dbReference type="InterPro" id="IPR025297">
    <property type="entry name" value="DUF4159"/>
</dbReference>
<proteinExistence type="predicted"/>
<sequence>MVITSGKTTAGDAGVENGRVQCCRGREDDSPVERGVNWLGRNFTVQGNPRERSSRAWHYYYLYGLERVGRLTGRRFVGKHDWYREGADFLVLKAKAPFDEAWKGTGIEGAEDIATSMALLFLSKGRRPVVVAKLMHGPGDDWNNHRSDVANLTDYTERAWDIDLSWQVYNPTAATVEDLLQAPVLFISGSLGPELKGQEQKLRDYIDRGGFLFAEACCKDGRQFDKGFRRLMGRIFPEQEYKLRQIEPEHPIWRAEKLVRPESPYIGK</sequence>
<dbReference type="Pfam" id="PF13709">
    <property type="entry name" value="DUF4159"/>
    <property type="match status" value="1"/>
</dbReference>
<comment type="caution">
    <text evidence="2">The sequence shown here is derived from an EMBL/GenBank/DDBJ whole genome shotgun (WGS) entry which is preliminary data.</text>
</comment>
<dbReference type="EMBL" id="BARS01024506">
    <property type="protein sequence ID" value="GAG08690.1"/>
    <property type="molecule type" value="Genomic_DNA"/>
</dbReference>
<evidence type="ECO:0000259" key="1">
    <source>
        <dbReference type="Pfam" id="PF13709"/>
    </source>
</evidence>
<dbReference type="AlphaFoldDB" id="X0USK0"/>
<organism evidence="2">
    <name type="scientific">marine sediment metagenome</name>
    <dbReference type="NCBI Taxonomy" id="412755"/>
    <lineage>
        <taxon>unclassified sequences</taxon>
        <taxon>metagenomes</taxon>
        <taxon>ecological metagenomes</taxon>
    </lineage>
</organism>
<feature type="domain" description="DUF4159" evidence="1">
    <location>
        <begin position="131"/>
        <end position="258"/>
    </location>
</feature>
<name>X0USK0_9ZZZZ</name>
<evidence type="ECO:0000313" key="2">
    <source>
        <dbReference type="EMBL" id="GAG08690.1"/>
    </source>
</evidence>
<dbReference type="Gene3D" id="3.40.50.12140">
    <property type="entry name" value="Domain of unknown function DUF4159"/>
    <property type="match status" value="1"/>
</dbReference>
<protein>
    <recommendedName>
        <fullName evidence="1">DUF4159 domain-containing protein</fullName>
    </recommendedName>
</protein>